<dbReference type="HOGENOM" id="CLU_109462_2_1_6"/>
<dbReference type="EMBL" id="CP000050">
    <property type="protein sequence ID" value="AAY48971.1"/>
    <property type="molecule type" value="Genomic_DNA"/>
</dbReference>
<gene>
    <name evidence="2" type="ordered locus">XC_1908</name>
</gene>
<evidence type="ECO:0008006" key="4">
    <source>
        <dbReference type="Google" id="ProtNLM"/>
    </source>
</evidence>
<dbReference type="PANTHER" id="PTHR46230">
    <property type="match status" value="1"/>
</dbReference>
<dbReference type="KEGG" id="xcb:XC_1908"/>
<dbReference type="PANTHER" id="PTHR46230:SF7">
    <property type="entry name" value="BOLA-LIKE PROTEIN 1"/>
    <property type="match status" value="1"/>
</dbReference>
<protein>
    <recommendedName>
        <fullName evidence="4">BolA family transcriptional regulator</fullName>
    </recommendedName>
</protein>
<dbReference type="AlphaFoldDB" id="A0A0H2X6Q6"/>
<dbReference type="SUPFAM" id="SSF82657">
    <property type="entry name" value="BolA-like"/>
    <property type="match status" value="1"/>
</dbReference>
<evidence type="ECO:0000256" key="1">
    <source>
        <dbReference type="RuleBase" id="RU003860"/>
    </source>
</evidence>
<dbReference type="InterPro" id="IPR036065">
    <property type="entry name" value="BolA-like_sf"/>
</dbReference>
<dbReference type="PIRSF" id="PIRSF003113">
    <property type="entry name" value="BolA"/>
    <property type="match status" value="1"/>
</dbReference>
<evidence type="ECO:0000313" key="3">
    <source>
        <dbReference type="Proteomes" id="UP000000420"/>
    </source>
</evidence>
<accession>A0A0H2X6Q6</accession>
<name>A0A0H2X6Q6_XANC8</name>
<dbReference type="Pfam" id="PF01722">
    <property type="entry name" value="BolA"/>
    <property type="match status" value="1"/>
</dbReference>
<dbReference type="GO" id="GO:0016226">
    <property type="term" value="P:iron-sulfur cluster assembly"/>
    <property type="evidence" value="ECO:0007669"/>
    <property type="project" value="TreeGrafter"/>
</dbReference>
<dbReference type="Gene3D" id="3.30.300.90">
    <property type="entry name" value="BolA-like"/>
    <property type="match status" value="1"/>
</dbReference>
<evidence type="ECO:0000313" key="2">
    <source>
        <dbReference type="EMBL" id="AAY48971.1"/>
    </source>
</evidence>
<organism evidence="2 3">
    <name type="scientific">Xanthomonas campestris pv. campestris (strain 8004)</name>
    <dbReference type="NCBI Taxonomy" id="314565"/>
    <lineage>
        <taxon>Bacteria</taxon>
        <taxon>Pseudomonadati</taxon>
        <taxon>Pseudomonadota</taxon>
        <taxon>Gammaproteobacteria</taxon>
        <taxon>Lysobacterales</taxon>
        <taxon>Lysobacteraceae</taxon>
        <taxon>Xanthomonas</taxon>
    </lineage>
</organism>
<comment type="similarity">
    <text evidence="1">Belongs to the BolA/IbaG family.</text>
</comment>
<dbReference type="InterPro" id="IPR002634">
    <property type="entry name" value="BolA"/>
</dbReference>
<proteinExistence type="inferred from homology"/>
<dbReference type="RefSeq" id="WP_011037355.1">
    <property type="nucleotide sequence ID" value="NC_007086.1"/>
</dbReference>
<dbReference type="Proteomes" id="UP000000420">
    <property type="component" value="Chromosome"/>
</dbReference>
<reference evidence="2 3" key="1">
    <citation type="journal article" date="2005" name="Genome Res.">
        <title>Comparative and functional genomic analyses of the pathogenicity of phytopathogen Xanthomonas campestris pv. campestris.</title>
        <authorList>
            <person name="Qian W."/>
            <person name="Jia Y."/>
            <person name="Ren S.X."/>
            <person name="He Y.Q."/>
            <person name="Feng J.X."/>
            <person name="Lu L.F."/>
            <person name="Sun Q."/>
            <person name="Ying G."/>
            <person name="Tang D.J."/>
            <person name="Tang H."/>
            <person name="Wu W."/>
            <person name="Hao P."/>
            <person name="Wang L."/>
            <person name="Jiang B.L."/>
            <person name="Zeng S."/>
            <person name="Gu W.Y."/>
            <person name="Lu G."/>
            <person name="Rong L."/>
            <person name="Tian Y."/>
            <person name="Yao Z."/>
            <person name="Fu G."/>
            <person name="Chen B."/>
            <person name="Fang R."/>
            <person name="Qiang B."/>
            <person name="Chen Z."/>
            <person name="Zhao G.P."/>
            <person name="Tang J.L."/>
            <person name="He C."/>
        </authorList>
    </citation>
    <scope>NUCLEOTIDE SEQUENCE [LARGE SCALE GENOMIC DNA]</scope>
    <source>
        <strain evidence="2 3">8004</strain>
    </source>
</reference>
<sequence length="89" mass="9391">MSRVDRIRAALQAALAPVELEVVDDSHRHAGHAGARDGRGHFNVRVVSSVFAGKAPLARHRAVYAAVGEMMQTDIHALSIEALAPGEAG</sequence>